<comment type="pathway">
    <text evidence="4">Purine metabolism; urate degradation; (S)-allantoin from urate: step 3/3.</text>
</comment>
<dbReference type="Gene3D" id="1.10.3330.10">
    <property type="entry name" value="Oxo-4-hydroxy-4-carboxy-5-ureidoimidazoline decarboxylase"/>
    <property type="match status" value="1"/>
</dbReference>
<feature type="region of interest" description="Disordered" evidence="13">
    <location>
        <begin position="1"/>
        <end position="22"/>
    </location>
</feature>
<proteinExistence type="inferred from homology"/>
<dbReference type="UniPathway" id="UPA00394">
    <property type="reaction ID" value="UER00652"/>
</dbReference>
<dbReference type="EMBL" id="HBUE01115032">
    <property type="protein sequence ID" value="CAG6490280.1"/>
    <property type="molecule type" value="Transcribed_RNA"/>
</dbReference>
<evidence type="ECO:0000259" key="14">
    <source>
        <dbReference type="Pfam" id="PF09349"/>
    </source>
</evidence>
<name>A0A8D8CAQ4_CULPI</name>
<evidence type="ECO:0000256" key="3">
    <source>
        <dbReference type="ARBA" id="ARBA00004275"/>
    </source>
</evidence>
<evidence type="ECO:0000256" key="13">
    <source>
        <dbReference type="SAM" id="MobiDB-lite"/>
    </source>
</evidence>
<evidence type="ECO:0000256" key="5">
    <source>
        <dbReference type="ARBA" id="ARBA00005793"/>
    </source>
</evidence>
<accession>A0A8D8CAQ4</accession>
<evidence type="ECO:0000256" key="7">
    <source>
        <dbReference type="ARBA" id="ARBA00022631"/>
    </source>
</evidence>
<evidence type="ECO:0000256" key="12">
    <source>
        <dbReference type="ARBA" id="ARBA00032116"/>
    </source>
</evidence>
<keyword evidence="8" id="KW-0210">Decarboxylase</keyword>
<dbReference type="InterPro" id="IPR017580">
    <property type="entry name" value="OHCU_decarboxylase-1"/>
</dbReference>
<protein>
    <recommendedName>
        <fullName evidence="6">2-oxo-4-hydroxy-4-carboxy-5-ureidoimidazoline decarboxylase</fullName>
        <ecNumber evidence="6">4.1.1.97</ecNumber>
    </recommendedName>
    <alternativeName>
        <fullName evidence="12">Parahox neighbor</fullName>
    </alternativeName>
    <alternativeName>
        <fullName evidence="11">Ureidoimidazoline (2-oxo-4-hydroxy-4-carboxy-5-) decarboxylase</fullName>
    </alternativeName>
</protein>
<evidence type="ECO:0000256" key="4">
    <source>
        <dbReference type="ARBA" id="ARBA00004754"/>
    </source>
</evidence>
<dbReference type="GO" id="GO:0000255">
    <property type="term" value="P:allantoin metabolic process"/>
    <property type="evidence" value="ECO:0007669"/>
    <property type="project" value="InterPro"/>
</dbReference>
<dbReference type="EC" id="4.1.1.97" evidence="6"/>
<dbReference type="GO" id="GO:0005777">
    <property type="term" value="C:peroxisome"/>
    <property type="evidence" value="ECO:0007669"/>
    <property type="project" value="UniProtKB-SubCell"/>
</dbReference>
<sequence>MQAARHLNRERRKSVKDGTSSGEQVSGELYLEIERIKSVKRIHKKCACTLVVNASNNVSILVPRRTKLTLEQLNALPVSEFHKTFENVVECWPEAAIFCSAMLPFKSFEAMIVTFENYLHRLSTENKLRILRLHPDLAGRLLDVQQLTEESSYEQSSVGLDKLTPEDKRKITALNEEYKLKFGFPFVVCVREASKFEAILRGITERVNNRPEQELETGINEVKKICRLRILQLVNQL</sequence>
<keyword evidence="7" id="KW-0659">Purine metabolism</keyword>
<feature type="domain" description="Oxo-4-hydroxy-4-carboxy-5-ureidoimidazoline decarboxylase" evidence="14">
    <location>
        <begin position="74"/>
        <end position="230"/>
    </location>
</feature>
<evidence type="ECO:0000313" key="15">
    <source>
        <dbReference type="EMBL" id="CAG6490280.1"/>
    </source>
</evidence>
<dbReference type="NCBIfam" id="TIGR03164">
    <property type="entry name" value="UHCUDC"/>
    <property type="match status" value="1"/>
</dbReference>
<dbReference type="GO" id="GO:0019628">
    <property type="term" value="P:urate catabolic process"/>
    <property type="evidence" value="ECO:0007669"/>
    <property type="project" value="UniProtKB-UniPathway"/>
</dbReference>
<dbReference type="PANTHER" id="PTHR43466">
    <property type="entry name" value="2-OXO-4-HYDROXY-4-CARBOXY-5-UREIDOIMIDAZOLINE DECARBOXYLASE-RELATED"/>
    <property type="match status" value="1"/>
</dbReference>
<dbReference type="Pfam" id="PF09349">
    <property type="entry name" value="OHCU_decarbox"/>
    <property type="match status" value="1"/>
</dbReference>
<feature type="compositionally biased region" description="Basic residues" evidence="13">
    <location>
        <begin position="1"/>
        <end position="14"/>
    </location>
</feature>
<evidence type="ECO:0000256" key="8">
    <source>
        <dbReference type="ARBA" id="ARBA00022793"/>
    </source>
</evidence>
<dbReference type="GO" id="GO:0051997">
    <property type="term" value="F:2-oxo-4-hydroxy-4-carboxy-5-ureidoimidazoline decarboxylase activity"/>
    <property type="evidence" value="ECO:0007669"/>
    <property type="project" value="UniProtKB-EC"/>
</dbReference>
<evidence type="ECO:0000256" key="6">
    <source>
        <dbReference type="ARBA" id="ARBA00012257"/>
    </source>
</evidence>
<evidence type="ECO:0000256" key="10">
    <source>
        <dbReference type="ARBA" id="ARBA00023239"/>
    </source>
</evidence>
<dbReference type="InterPro" id="IPR036778">
    <property type="entry name" value="OHCU_decarboxylase_sf"/>
</dbReference>
<reference evidence="15" key="1">
    <citation type="submission" date="2021-05" db="EMBL/GenBank/DDBJ databases">
        <authorList>
            <person name="Alioto T."/>
            <person name="Alioto T."/>
            <person name="Gomez Garrido J."/>
        </authorList>
    </citation>
    <scope>NUCLEOTIDE SEQUENCE</scope>
</reference>
<dbReference type="InterPro" id="IPR018020">
    <property type="entry name" value="OHCU_decarboxylase"/>
</dbReference>
<comment type="subcellular location">
    <subcellularLocation>
        <location evidence="3">Peroxisome</location>
    </subcellularLocation>
</comment>
<comment type="catalytic activity">
    <reaction evidence="1">
        <text>5-hydroxy-2-oxo-4-ureido-2,5-dihydro-1H-imidazole-5-carboxylate + H(+) = (S)-allantoin + CO2</text>
        <dbReference type="Rhea" id="RHEA:26301"/>
        <dbReference type="ChEBI" id="CHEBI:15378"/>
        <dbReference type="ChEBI" id="CHEBI:15678"/>
        <dbReference type="ChEBI" id="CHEBI:16526"/>
        <dbReference type="ChEBI" id="CHEBI:58639"/>
        <dbReference type="EC" id="4.1.1.97"/>
    </reaction>
</comment>
<evidence type="ECO:0000256" key="9">
    <source>
        <dbReference type="ARBA" id="ARBA00023140"/>
    </source>
</evidence>
<keyword evidence="10" id="KW-0456">Lyase</keyword>
<evidence type="ECO:0000256" key="2">
    <source>
        <dbReference type="ARBA" id="ARBA00002506"/>
    </source>
</evidence>
<dbReference type="SUPFAM" id="SSF158694">
    <property type="entry name" value="UraD-Like"/>
    <property type="match status" value="1"/>
</dbReference>
<dbReference type="FunFam" id="1.10.3330.10:FF:000001">
    <property type="entry name" value="2-oxo-4-hydroxy-4-carboxy-5-ureidoimidazoline decarboxylase"/>
    <property type="match status" value="1"/>
</dbReference>
<keyword evidence="9" id="KW-0576">Peroxisome</keyword>
<evidence type="ECO:0000256" key="11">
    <source>
        <dbReference type="ARBA" id="ARBA00030624"/>
    </source>
</evidence>
<dbReference type="AlphaFoldDB" id="A0A8D8CAQ4"/>
<dbReference type="EMBL" id="HBUE01115029">
    <property type="protein sequence ID" value="CAG6490277.1"/>
    <property type="molecule type" value="Transcribed_RNA"/>
</dbReference>
<organism evidence="15">
    <name type="scientific">Culex pipiens</name>
    <name type="common">House mosquito</name>
    <dbReference type="NCBI Taxonomy" id="7175"/>
    <lineage>
        <taxon>Eukaryota</taxon>
        <taxon>Metazoa</taxon>
        <taxon>Ecdysozoa</taxon>
        <taxon>Arthropoda</taxon>
        <taxon>Hexapoda</taxon>
        <taxon>Insecta</taxon>
        <taxon>Pterygota</taxon>
        <taxon>Neoptera</taxon>
        <taxon>Endopterygota</taxon>
        <taxon>Diptera</taxon>
        <taxon>Nematocera</taxon>
        <taxon>Culicoidea</taxon>
        <taxon>Culicidae</taxon>
        <taxon>Culicinae</taxon>
        <taxon>Culicini</taxon>
        <taxon>Culex</taxon>
        <taxon>Culex</taxon>
    </lineage>
</organism>
<evidence type="ECO:0000256" key="1">
    <source>
        <dbReference type="ARBA" id="ARBA00001163"/>
    </source>
</evidence>
<dbReference type="GO" id="GO:0006144">
    <property type="term" value="P:purine nucleobase metabolic process"/>
    <property type="evidence" value="ECO:0007669"/>
    <property type="project" value="UniProtKB-KW"/>
</dbReference>
<comment type="similarity">
    <text evidence="5">Belongs to the OHCU decarboxylase family.</text>
</comment>
<dbReference type="PANTHER" id="PTHR43466:SF1">
    <property type="entry name" value="2-OXO-4-HYDROXY-4-CARBOXY-5-UREIDOIMIDAZOLINE DECARBOXYLASE-RELATED"/>
    <property type="match status" value="1"/>
</dbReference>
<comment type="function">
    <text evidence="2">Catalyzes the stereoselective decarboxylation of 2-oxo-4-hydroxy-4-carboxy-5-ureidoimidazoline (OHCU) to (S)-allantoin.</text>
</comment>